<dbReference type="PANTHER" id="PTHR43280">
    <property type="entry name" value="ARAC-FAMILY TRANSCRIPTIONAL REGULATOR"/>
    <property type="match status" value="1"/>
</dbReference>
<keyword evidence="3" id="KW-0804">Transcription</keyword>
<keyword evidence="1" id="KW-0805">Transcription regulation</keyword>
<comment type="caution">
    <text evidence="5">The sequence shown here is derived from an EMBL/GenBank/DDBJ whole genome shotgun (WGS) entry which is preliminary data.</text>
</comment>
<dbReference type="InterPro" id="IPR018060">
    <property type="entry name" value="HTH_AraC"/>
</dbReference>
<evidence type="ECO:0000256" key="2">
    <source>
        <dbReference type="ARBA" id="ARBA00023125"/>
    </source>
</evidence>
<evidence type="ECO:0000259" key="4">
    <source>
        <dbReference type="PROSITE" id="PS01124"/>
    </source>
</evidence>
<accession>A0ABQ1N3J8</accession>
<reference evidence="6" key="1">
    <citation type="journal article" date="2019" name="Int. J. Syst. Evol. Microbiol.">
        <title>The Global Catalogue of Microorganisms (GCM) 10K type strain sequencing project: providing services to taxonomists for standard genome sequencing and annotation.</title>
        <authorList>
            <consortium name="The Broad Institute Genomics Platform"/>
            <consortium name="The Broad Institute Genome Sequencing Center for Infectious Disease"/>
            <person name="Wu L."/>
            <person name="Ma J."/>
        </authorList>
    </citation>
    <scope>NUCLEOTIDE SEQUENCE [LARGE SCALE GENOMIC DNA]</scope>
    <source>
        <strain evidence="6">CGMCC 1.10832</strain>
    </source>
</reference>
<dbReference type="EMBL" id="BMEC01000016">
    <property type="protein sequence ID" value="GGC52042.1"/>
    <property type="molecule type" value="Genomic_DNA"/>
</dbReference>
<dbReference type="SUPFAM" id="SSF51215">
    <property type="entry name" value="Regulatory protein AraC"/>
    <property type="match status" value="1"/>
</dbReference>
<dbReference type="Gene3D" id="1.10.10.60">
    <property type="entry name" value="Homeodomain-like"/>
    <property type="match status" value="1"/>
</dbReference>
<feature type="domain" description="HTH araC/xylS-type" evidence="4">
    <location>
        <begin position="223"/>
        <end position="321"/>
    </location>
</feature>
<dbReference type="InterPro" id="IPR009057">
    <property type="entry name" value="Homeodomain-like_sf"/>
</dbReference>
<protein>
    <recommendedName>
        <fullName evidence="4">HTH araC/xylS-type domain-containing protein</fullName>
    </recommendedName>
</protein>
<name>A0ABQ1N3J8_9BACT</name>
<evidence type="ECO:0000313" key="6">
    <source>
        <dbReference type="Proteomes" id="UP000636010"/>
    </source>
</evidence>
<gene>
    <name evidence="5" type="ORF">GCM10011506_42100</name>
</gene>
<sequence>MTLQVSGVWLIDAKLLLCFKSNAKVKKLDYSKSIKSRPLKTIHFNKTECGVDFLLNVLNDAWVAEAYMLSETHNADYFEIIVFKKGNGYAFIDNRKILIRDNTILFVSPYQLKKWEVDLAELEFTILIFKEEFLNDFFADKLFTYKLLYFYQYDHPLKLDLDTDKIQGLCNILREIKTELVAPNMDSAHIIRSLIYYLLHRLNRDYALINNLPFQIETSNHAYAFKKLLEQHIREKQRIEDYSELMGISRITLNKAVKAQFNQTATDILKNRLLTEIKNELLYSGKSISQIAFDLGYSEPNHLMRFFKNQTGATATEFQAAYQNGSLS</sequence>
<dbReference type="SMART" id="SM00342">
    <property type="entry name" value="HTH_ARAC"/>
    <property type="match status" value="1"/>
</dbReference>
<keyword evidence="2" id="KW-0238">DNA-binding</keyword>
<keyword evidence="6" id="KW-1185">Reference proteome</keyword>
<dbReference type="PANTHER" id="PTHR43280:SF32">
    <property type="entry name" value="TRANSCRIPTIONAL REGULATORY PROTEIN"/>
    <property type="match status" value="1"/>
</dbReference>
<dbReference type="Proteomes" id="UP000636010">
    <property type="component" value="Unassembled WGS sequence"/>
</dbReference>
<organism evidence="5 6">
    <name type="scientific">Marivirga lumbricoides</name>
    <dbReference type="NCBI Taxonomy" id="1046115"/>
    <lineage>
        <taxon>Bacteria</taxon>
        <taxon>Pseudomonadati</taxon>
        <taxon>Bacteroidota</taxon>
        <taxon>Cytophagia</taxon>
        <taxon>Cytophagales</taxon>
        <taxon>Marivirgaceae</taxon>
        <taxon>Marivirga</taxon>
    </lineage>
</organism>
<proteinExistence type="predicted"/>
<dbReference type="Pfam" id="PF12833">
    <property type="entry name" value="HTH_18"/>
    <property type="match status" value="1"/>
</dbReference>
<dbReference type="InterPro" id="IPR037923">
    <property type="entry name" value="HTH-like"/>
</dbReference>
<evidence type="ECO:0000313" key="5">
    <source>
        <dbReference type="EMBL" id="GGC52042.1"/>
    </source>
</evidence>
<evidence type="ECO:0000256" key="1">
    <source>
        <dbReference type="ARBA" id="ARBA00023015"/>
    </source>
</evidence>
<evidence type="ECO:0000256" key="3">
    <source>
        <dbReference type="ARBA" id="ARBA00023163"/>
    </source>
</evidence>
<dbReference type="PROSITE" id="PS01124">
    <property type="entry name" value="HTH_ARAC_FAMILY_2"/>
    <property type="match status" value="1"/>
</dbReference>
<dbReference type="RefSeq" id="WP_188467313.1">
    <property type="nucleotide sequence ID" value="NZ_BAABHU010000016.1"/>
</dbReference>
<dbReference type="SUPFAM" id="SSF46689">
    <property type="entry name" value="Homeodomain-like"/>
    <property type="match status" value="1"/>
</dbReference>